<gene>
    <name evidence="2" type="ORF">BU23DRAFT_562822</name>
</gene>
<accession>A0A6A5VUA2</accession>
<sequence>MAEPSSLASNLAFRPKIITDSRTSEQTPLFPPRPIILRYLQESRNPDRSEKHIDPSKIIITLISPPQHIEVLIRRNYIKIWKEFMAAGYSPDPDPTINLKKWLICSIRQLSTVGLRVVQGTSGQFLFGDEEKYAHITFLPFVVNDLYSRWSFQGRRRQRSRSESPVRSARTDRVKAGRVSKERSMSRENKRGRALLTTGTCIVPAHRSEP</sequence>
<dbReference type="OrthoDB" id="3799239at2759"/>
<evidence type="ECO:0000256" key="1">
    <source>
        <dbReference type="SAM" id="MobiDB-lite"/>
    </source>
</evidence>
<reference evidence="2" key="1">
    <citation type="journal article" date="2020" name="Stud. Mycol.">
        <title>101 Dothideomycetes genomes: a test case for predicting lifestyles and emergence of pathogens.</title>
        <authorList>
            <person name="Haridas S."/>
            <person name="Albert R."/>
            <person name="Binder M."/>
            <person name="Bloem J."/>
            <person name="Labutti K."/>
            <person name="Salamov A."/>
            <person name="Andreopoulos B."/>
            <person name="Baker S."/>
            <person name="Barry K."/>
            <person name="Bills G."/>
            <person name="Bluhm B."/>
            <person name="Cannon C."/>
            <person name="Castanera R."/>
            <person name="Culley D."/>
            <person name="Daum C."/>
            <person name="Ezra D."/>
            <person name="Gonzalez J."/>
            <person name="Henrissat B."/>
            <person name="Kuo A."/>
            <person name="Liang C."/>
            <person name="Lipzen A."/>
            <person name="Lutzoni F."/>
            <person name="Magnuson J."/>
            <person name="Mondo S."/>
            <person name="Nolan M."/>
            <person name="Ohm R."/>
            <person name="Pangilinan J."/>
            <person name="Park H.-J."/>
            <person name="Ramirez L."/>
            <person name="Alfaro M."/>
            <person name="Sun H."/>
            <person name="Tritt A."/>
            <person name="Yoshinaga Y."/>
            <person name="Zwiers L.-H."/>
            <person name="Turgeon B."/>
            <person name="Goodwin S."/>
            <person name="Spatafora J."/>
            <person name="Crous P."/>
            <person name="Grigoriev I."/>
        </authorList>
    </citation>
    <scope>NUCLEOTIDE SEQUENCE</scope>
    <source>
        <strain evidence="2">CBS 107.79</strain>
    </source>
</reference>
<feature type="region of interest" description="Disordered" evidence="1">
    <location>
        <begin position="158"/>
        <end position="191"/>
    </location>
</feature>
<proteinExistence type="predicted"/>
<dbReference type="AlphaFoldDB" id="A0A6A5VUA2"/>
<dbReference type="EMBL" id="ML976656">
    <property type="protein sequence ID" value="KAF1980485.1"/>
    <property type="molecule type" value="Genomic_DNA"/>
</dbReference>
<protein>
    <submittedName>
        <fullName evidence="2">Uncharacterized protein</fullName>
    </submittedName>
</protein>
<dbReference type="Proteomes" id="UP000800036">
    <property type="component" value="Unassembled WGS sequence"/>
</dbReference>
<evidence type="ECO:0000313" key="2">
    <source>
        <dbReference type="EMBL" id="KAF1980485.1"/>
    </source>
</evidence>
<organism evidence="2 3">
    <name type="scientific">Bimuria novae-zelandiae CBS 107.79</name>
    <dbReference type="NCBI Taxonomy" id="1447943"/>
    <lineage>
        <taxon>Eukaryota</taxon>
        <taxon>Fungi</taxon>
        <taxon>Dikarya</taxon>
        <taxon>Ascomycota</taxon>
        <taxon>Pezizomycotina</taxon>
        <taxon>Dothideomycetes</taxon>
        <taxon>Pleosporomycetidae</taxon>
        <taxon>Pleosporales</taxon>
        <taxon>Massarineae</taxon>
        <taxon>Didymosphaeriaceae</taxon>
        <taxon>Bimuria</taxon>
    </lineage>
</organism>
<name>A0A6A5VUA2_9PLEO</name>
<evidence type="ECO:0000313" key="3">
    <source>
        <dbReference type="Proteomes" id="UP000800036"/>
    </source>
</evidence>
<feature type="compositionally biased region" description="Basic and acidic residues" evidence="1">
    <location>
        <begin position="160"/>
        <end position="191"/>
    </location>
</feature>
<keyword evidence="3" id="KW-1185">Reference proteome</keyword>